<reference evidence="7 8" key="1">
    <citation type="submission" date="2020-10" db="EMBL/GenBank/DDBJ databases">
        <title>Nocardioides sp. isolated from sludge.</title>
        <authorList>
            <person name="Zhang X."/>
        </authorList>
    </citation>
    <scope>NUCLEOTIDE SEQUENCE [LARGE SCALE GENOMIC DNA]</scope>
    <source>
        <strain evidence="7 8">Y6</strain>
    </source>
</reference>
<name>A0ABR9RVN9_9ACTN</name>
<keyword evidence="8" id="KW-1185">Reference proteome</keyword>
<protein>
    <submittedName>
        <fullName evidence="7">ABC transporter ATP-binding protein</fullName>
    </submittedName>
</protein>
<accession>A0ABR9RVN9</accession>
<evidence type="ECO:0000256" key="3">
    <source>
        <dbReference type="ARBA" id="ARBA00022741"/>
    </source>
</evidence>
<dbReference type="PANTHER" id="PTHR42711:SF17">
    <property type="entry name" value="ABC TRANSPORTER ATP-BINDING PROTEIN"/>
    <property type="match status" value="1"/>
</dbReference>
<dbReference type="PANTHER" id="PTHR42711">
    <property type="entry name" value="ABC TRANSPORTER ATP-BINDING PROTEIN"/>
    <property type="match status" value="1"/>
</dbReference>
<comment type="caution">
    <text evidence="7">The sequence shown here is derived from an EMBL/GenBank/DDBJ whole genome shotgun (WGS) entry which is preliminary data.</text>
</comment>
<dbReference type="InterPro" id="IPR003439">
    <property type="entry name" value="ABC_transporter-like_ATP-bd"/>
</dbReference>
<dbReference type="InterPro" id="IPR003593">
    <property type="entry name" value="AAA+_ATPase"/>
</dbReference>
<proteinExistence type="predicted"/>
<dbReference type="Proteomes" id="UP000756387">
    <property type="component" value="Unassembled WGS sequence"/>
</dbReference>
<keyword evidence="5" id="KW-0046">Antibiotic resistance</keyword>
<dbReference type="CDD" id="cd03230">
    <property type="entry name" value="ABC_DR_subfamily_A"/>
    <property type="match status" value="1"/>
</dbReference>
<dbReference type="InterPro" id="IPR027417">
    <property type="entry name" value="P-loop_NTPase"/>
</dbReference>
<sequence length="311" mass="33374">MTDFPFAIETRGLRRTYGTGADAFEAVRGIDLQVRRGQVHALLGVNGAGKTSTLEVLEGLAPATAGEVRVLGLDPVADRAQVRRRTGVLLQHSGFVADLTVRETLKMWAATVTGARPVEESLEMLDLSRLADTRMRGLSGGEHRRVDLACTLTGRPELVVLDEPTTGLDPESRRAVWRLVRDLRDSGATVLLTTHYLEEAEQLADQVSIMRAGEVVREGTVAEIVAGHPAEISFRTPRRDLPLPAGAEVSHDGGTTVLRVADLQPVLTDLLLAARDAGVELAMLDARSATLESVFLAVAADRAEIQQGAPA</sequence>
<evidence type="ECO:0000256" key="4">
    <source>
        <dbReference type="ARBA" id="ARBA00022840"/>
    </source>
</evidence>
<dbReference type="PROSITE" id="PS50893">
    <property type="entry name" value="ABC_TRANSPORTER_2"/>
    <property type="match status" value="1"/>
</dbReference>
<gene>
    <name evidence="7" type="ORF">IEQ44_13110</name>
</gene>
<evidence type="ECO:0000313" key="7">
    <source>
        <dbReference type="EMBL" id="MBE7325591.1"/>
    </source>
</evidence>
<dbReference type="InterPro" id="IPR050763">
    <property type="entry name" value="ABC_transporter_ATP-binding"/>
</dbReference>
<feature type="domain" description="ABC transporter" evidence="6">
    <location>
        <begin position="8"/>
        <end position="237"/>
    </location>
</feature>
<dbReference type="Gene3D" id="3.40.50.300">
    <property type="entry name" value="P-loop containing nucleotide triphosphate hydrolases"/>
    <property type="match status" value="1"/>
</dbReference>
<dbReference type="SUPFAM" id="SSF52540">
    <property type="entry name" value="P-loop containing nucleoside triphosphate hydrolases"/>
    <property type="match status" value="1"/>
</dbReference>
<evidence type="ECO:0000256" key="2">
    <source>
        <dbReference type="ARBA" id="ARBA00022448"/>
    </source>
</evidence>
<dbReference type="RefSeq" id="WP_193638917.1">
    <property type="nucleotide sequence ID" value="NZ_JADCSA010000013.1"/>
</dbReference>
<dbReference type="EMBL" id="JADCSA010000013">
    <property type="protein sequence ID" value="MBE7325591.1"/>
    <property type="molecule type" value="Genomic_DNA"/>
</dbReference>
<comment type="subcellular location">
    <subcellularLocation>
        <location evidence="1">Cell membrane</location>
        <topology evidence="1">Peripheral membrane protein</topology>
    </subcellularLocation>
</comment>
<dbReference type="SMART" id="SM00382">
    <property type="entry name" value="AAA"/>
    <property type="match status" value="1"/>
</dbReference>
<keyword evidence="2" id="KW-0813">Transport</keyword>
<keyword evidence="4 7" id="KW-0067">ATP-binding</keyword>
<evidence type="ECO:0000256" key="5">
    <source>
        <dbReference type="ARBA" id="ARBA00023251"/>
    </source>
</evidence>
<organism evidence="7 8">
    <name type="scientific">Nocardioides malaquae</name>
    <dbReference type="NCBI Taxonomy" id="2773426"/>
    <lineage>
        <taxon>Bacteria</taxon>
        <taxon>Bacillati</taxon>
        <taxon>Actinomycetota</taxon>
        <taxon>Actinomycetes</taxon>
        <taxon>Propionibacteriales</taxon>
        <taxon>Nocardioidaceae</taxon>
        <taxon>Nocardioides</taxon>
    </lineage>
</organism>
<keyword evidence="3" id="KW-0547">Nucleotide-binding</keyword>
<evidence type="ECO:0000259" key="6">
    <source>
        <dbReference type="PROSITE" id="PS50893"/>
    </source>
</evidence>
<dbReference type="Pfam" id="PF00005">
    <property type="entry name" value="ABC_tran"/>
    <property type="match status" value="1"/>
</dbReference>
<dbReference type="GO" id="GO:0005524">
    <property type="term" value="F:ATP binding"/>
    <property type="evidence" value="ECO:0007669"/>
    <property type="project" value="UniProtKB-KW"/>
</dbReference>
<evidence type="ECO:0000256" key="1">
    <source>
        <dbReference type="ARBA" id="ARBA00004202"/>
    </source>
</evidence>
<evidence type="ECO:0000313" key="8">
    <source>
        <dbReference type="Proteomes" id="UP000756387"/>
    </source>
</evidence>